<reference evidence="2" key="1">
    <citation type="submission" date="2022-10" db="EMBL/GenBank/DDBJ databases">
        <authorList>
            <person name="Chen Y."/>
            <person name="Dougan E. K."/>
            <person name="Chan C."/>
            <person name="Rhodes N."/>
            <person name="Thang M."/>
        </authorList>
    </citation>
    <scope>NUCLEOTIDE SEQUENCE</scope>
</reference>
<evidence type="ECO:0000313" key="3">
    <source>
        <dbReference type="EMBL" id="CAL4804118.1"/>
    </source>
</evidence>
<proteinExistence type="predicted"/>
<evidence type="ECO:0000313" key="2">
    <source>
        <dbReference type="EMBL" id="CAI4016806.1"/>
    </source>
</evidence>
<name>A0A9P1DV56_9DINO</name>
<protein>
    <submittedName>
        <fullName evidence="2">Uncharacterized protein</fullName>
    </submittedName>
</protein>
<keyword evidence="4" id="KW-1185">Reference proteome</keyword>
<dbReference type="Proteomes" id="UP001152797">
    <property type="component" value="Unassembled WGS sequence"/>
</dbReference>
<evidence type="ECO:0000256" key="1">
    <source>
        <dbReference type="SAM" id="MobiDB-lite"/>
    </source>
</evidence>
<sequence length="153" mass="17646">MPKRLRAEEAFWQLEPDLQKVESLQALALQQRFDEDLKPFFLAVGVHQEMTRPVLRQLLQRPQEVMSMMRWSGLNVGDVEDLGMLQTSSNFRPPEAWYGGHWRREMRDMQVIQDWHADDSADESTDAGTTTEGGGHFSHWGRSDNMVTPKSMG</sequence>
<comment type="caution">
    <text evidence="2">The sequence shown here is derived from an EMBL/GenBank/DDBJ whole genome shotgun (WGS) entry which is preliminary data.</text>
</comment>
<feature type="region of interest" description="Disordered" evidence="1">
    <location>
        <begin position="118"/>
        <end position="153"/>
    </location>
</feature>
<gene>
    <name evidence="2" type="ORF">C1SCF055_LOCUS41505</name>
</gene>
<reference evidence="3 4" key="2">
    <citation type="submission" date="2024-05" db="EMBL/GenBank/DDBJ databases">
        <authorList>
            <person name="Chen Y."/>
            <person name="Shah S."/>
            <person name="Dougan E. K."/>
            <person name="Thang M."/>
            <person name="Chan C."/>
        </authorList>
    </citation>
    <scope>NUCLEOTIDE SEQUENCE [LARGE SCALE GENOMIC DNA]</scope>
</reference>
<dbReference type="EMBL" id="CAMXCT020006603">
    <property type="protein sequence ID" value="CAL1170181.1"/>
    <property type="molecule type" value="Genomic_DNA"/>
</dbReference>
<organism evidence="2">
    <name type="scientific">Cladocopium goreaui</name>
    <dbReference type="NCBI Taxonomy" id="2562237"/>
    <lineage>
        <taxon>Eukaryota</taxon>
        <taxon>Sar</taxon>
        <taxon>Alveolata</taxon>
        <taxon>Dinophyceae</taxon>
        <taxon>Suessiales</taxon>
        <taxon>Symbiodiniaceae</taxon>
        <taxon>Cladocopium</taxon>
    </lineage>
</organism>
<dbReference type="AlphaFoldDB" id="A0A9P1DV56"/>
<accession>A0A9P1DV56</accession>
<evidence type="ECO:0000313" key="4">
    <source>
        <dbReference type="Proteomes" id="UP001152797"/>
    </source>
</evidence>
<dbReference type="EMBL" id="CAMXCT010006603">
    <property type="protein sequence ID" value="CAI4016806.1"/>
    <property type="molecule type" value="Genomic_DNA"/>
</dbReference>
<dbReference type="EMBL" id="CAMXCT030006603">
    <property type="protein sequence ID" value="CAL4804118.1"/>
    <property type="molecule type" value="Genomic_DNA"/>
</dbReference>